<evidence type="ECO:0000256" key="3">
    <source>
        <dbReference type="ARBA" id="ARBA00022679"/>
    </source>
</evidence>
<feature type="transmembrane region" description="Helical" evidence="8">
    <location>
        <begin position="98"/>
        <end position="118"/>
    </location>
</feature>
<evidence type="ECO:0000256" key="8">
    <source>
        <dbReference type="HAMAP-Rule" id="MF_01148"/>
    </source>
</evidence>
<feature type="transmembrane region" description="Helical" evidence="8">
    <location>
        <begin position="125"/>
        <end position="143"/>
    </location>
</feature>
<sequence>MTAVAQSTVADIVRPRLGQVLWRSLLAAASGVLLYLSFAPRPLWWLAPVAFAGLGLTLHGRRFGAGCGYGFVFGLALFLPLLSWLQDFLGADFGPWPWLALSATLALYLAVVGGLITLVQGLPAAPVWSALIVIAAETPRAWFPLGGFPWGRVAFTQPEGAFVSLASVGGAPLVGFAVVLCGFGASALVRTLRRREGRLRPLLGPVAAVLVPVLAGLSVWTTVGTEAQAGTRTVAVVQGGAPDIGLALQGQRGLLRENHLAQTRRLRAEVDAGRVRKPDLVVWPESAASMPSDRERLDAMVDEAGASVLVGALERLPDGRVRNVVIAWEPGSGAGERYAKQQLVPFGEYVPARAIARLVTPFANGSDDVVPGDGRRAALPVAGVTVGVAVCYEVAYDYPGRDAVRGGAQLLTVPTNNAWYGRSEMSYQQLAMARLRAVEHGRSVVVAATSGVSAVIRPDGTVAASTSLFTPASLVEEVPLRSEVTLSDRLGAWPEYSMLGTAAAAVLAGLLRHRQRVVISRPGSIKPKPTR</sequence>
<comment type="function">
    <text evidence="8">Catalyzes the phospholipid dependent N-acylation of the N-terminal cysteine of apolipoprotein, the last step in lipoprotein maturation.</text>
</comment>
<evidence type="ECO:0000259" key="9">
    <source>
        <dbReference type="PROSITE" id="PS50263"/>
    </source>
</evidence>
<evidence type="ECO:0000256" key="1">
    <source>
        <dbReference type="ARBA" id="ARBA00004651"/>
    </source>
</evidence>
<dbReference type="SUPFAM" id="SSF56317">
    <property type="entry name" value="Carbon-nitrogen hydrolase"/>
    <property type="match status" value="1"/>
</dbReference>
<evidence type="ECO:0000256" key="6">
    <source>
        <dbReference type="ARBA" id="ARBA00023136"/>
    </source>
</evidence>
<feature type="transmembrane region" description="Helical" evidence="8">
    <location>
        <begin position="201"/>
        <end position="223"/>
    </location>
</feature>
<name>A0ABP7JW46_9PSEU</name>
<dbReference type="PANTHER" id="PTHR38686">
    <property type="entry name" value="APOLIPOPROTEIN N-ACYLTRANSFERASE"/>
    <property type="match status" value="1"/>
</dbReference>
<dbReference type="InterPro" id="IPR045378">
    <property type="entry name" value="LNT_N"/>
</dbReference>
<dbReference type="Proteomes" id="UP001501624">
    <property type="component" value="Unassembled WGS sequence"/>
</dbReference>
<keyword evidence="2 8" id="KW-1003">Cell membrane</keyword>
<evidence type="ECO:0000256" key="4">
    <source>
        <dbReference type="ARBA" id="ARBA00022692"/>
    </source>
</evidence>
<keyword evidence="11" id="KW-1185">Reference proteome</keyword>
<dbReference type="InterPro" id="IPR003010">
    <property type="entry name" value="C-N_Hydrolase"/>
</dbReference>
<evidence type="ECO:0000313" key="11">
    <source>
        <dbReference type="Proteomes" id="UP001501624"/>
    </source>
</evidence>
<comment type="similarity">
    <text evidence="8">Belongs to the CN hydrolase family. Apolipoprotein N-acyltransferase subfamily.</text>
</comment>
<evidence type="ECO:0000256" key="5">
    <source>
        <dbReference type="ARBA" id="ARBA00022989"/>
    </source>
</evidence>
<dbReference type="InterPro" id="IPR036526">
    <property type="entry name" value="C-N_Hydrolase_sf"/>
</dbReference>
<comment type="caution">
    <text evidence="10">The sequence shown here is derived from an EMBL/GenBank/DDBJ whole genome shotgun (WGS) entry which is preliminary data.</text>
</comment>
<dbReference type="EC" id="2.3.1.269" evidence="8"/>
<dbReference type="HAMAP" id="MF_01148">
    <property type="entry name" value="Lnt"/>
    <property type="match status" value="1"/>
</dbReference>
<feature type="transmembrane region" description="Helical" evidence="8">
    <location>
        <begin position="163"/>
        <end position="189"/>
    </location>
</feature>
<protein>
    <recommendedName>
        <fullName evidence="8">Apolipoprotein N-acyltransferase</fullName>
        <shortName evidence="8">ALP N-acyltransferase</shortName>
        <ecNumber evidence="8">2.3.1.269</ecNumber>
    </recommendedName>
</protein>
<dbReference type="Gene3D" id="3.60.110.10">
    <property type="entry name" value="Carbon-nitrogen hydrolase"/>
    <property type="match status" value="1"/>
</dbReference>
<dbReference type="Pfam" id="PF20154">
    <property type="entry name" value="LNT_N"/>
    <property type="match status" value="1"/>
</dbReference>
<comment type="subcellular location">
    <subcellularLocation>
        <location evidence="1 8">Cell membrane</location>
        <topology evidence="1 8">Multi-pass membrane protein</topology>
    </subcellularLocation>
</comment>
<keyword evidence="7 8" id="KW-0012">Acyltransferase</keyword>
<dbReference type="PANTHER" id="PTHR38686:SF1">
    <property type="entry name" value="APOLIPOPROTEIN N-ACYLTRANSFERASE"/>
    <property type="match status" value="1"/>
</dbReference>
<dbReference type="Pfam" id="PF00795">
    <property type="entry name" value="CN_hydrolase"/>
    <property type="match status" value="1"/>
</dbReference>
<comment type="pathway">
    <text evidence="8">Protein modification; lipoprotein biosynthesis (N-acyl transfer).</text>
</comment>
<keyword evidence="3 8" id="KW-0808">Transferase</keyword>
<comment type="catalytic activity">
    <reaction evidence="8">
        <text>N-terminal S-1,2-diacyl-sn-glyceryl-L-cysteinyl-[lipoprotein] + a glycerophospholipid = N-acyl-S-1,2-diacyl-sn-glyceryl-L-cysteinyl-[lipoprotein] + a 2-acyl-sn-glycero-3-phospholipid + H(+)</text>
        <dbReference type="Rhea" id="RHEA:48228"/>
        <dbReference type="Rhea" id="RHEA-COMP:14681"/>
        <dbReference type="Rhea" id="RHEA-COMP:14684"/>
        <dbReference type="ChEBI" id="CHEBI:15378"/>
        <dbReference type="ChEBI" id="CHEBI:136912"/>
        <dbReference type="ChEBI" id="CHEBI:140656"/>
        <dbReference type="ChEBI" id="CHEBI:140657"/>
        <dbReference type="ChEBI" id="CHEBI:140660"/>
        <dbReference type="EC" id="2.3.1.269"/>
    </reaction>
</comment>
<evidence type="ECO:0000313" key="10">
    <source>
        <dbReference type="EMBL" id="GAA3857052.1"/>
    </source>
</evidence>
<reference evidence="11" key="1">
    <citation type="journal article" date="2019" name="Int. J. Syst. Evol. Microbiol.">
        <title>The Global Catalogue of Microorganisms (GCM) 10K type strain sequencing project: providing services to taxonomists for standard genome sequencing and annotation.</title>
        <authorList>
            <consortium name="The Broad Institute Genomics Platform"/>
            <consortium name="The Broad Institute Genome Sequencing Center for Infectious Disease"/>
            <person name="Wu L."/>
            <person name="Ma J."/>
        </authorList>
    </citation>
    <scope>NUCLEOTIDE SEQUENCE [LARGE SCALE GENOMIC DNA]</scope>
    <source>
        <strain evidence="11">JCM 17017</strain>
    </source>
</reference>
<feature type="domain" description="CN hydrolase" evidence="9">
    <location>
        <begin position="232"/>
        <end position="480"/>
    </location>
</feature>
<keyword evidence="5 8" id="KW-1133">Transmembrane helix</keyword>
<keyword evidence="4 8" id="KW-0812">Transmembrane</keyword>
<evidence type="ECO:0000256" key="7">
    <source>
        <dbReference type="ARBA" id="ARBA00023315"/>
    </source>
</evidence>
<feature type="transmembrane region" description="Helical" evidence="8">
    <location>
        <begin position="67"/>
        <end position="86"/>
    </location>
</feature>
<feature type="transmembrane region" description="Helical" evidence="8">
    <location>
        <begin position="20"/>
        <end position="37"/>
    </location>
</feature>
<organism evidence="10 11">
    <name type="scientific">Amycolatopsis tucumanensis</name>
    <dbReference type="NCBI Taxonomy" id="401106"/>
    <lineage>
        <taxon>Bacteria</taxon>
        <taxon>Bacillati</taxon>
        <taxon>Actinomycetota</taxon>
        <taxon>Actinomycetes</taxon>
        <taxon>Pseudonocardiales</taxon>
        <taxon>Pseudonocardiaceae</taxon>
        <taxon>Amycolatopsis</taxon>
    </lineage>
</organism>
<proteinExistence type="inferred from homology"/>
<dbReference type="InterPro" id="IPR004563">
    <property type="entry name" value="Apolipo_AcylTrfase"/>
</dbReference>
<feature type="transmembrane region" description="Helical" evidence="8">
    <location>
        <begin position="43"/>
        <end position="60"/>
    </location>
</feature>
<evidence type="ECO:0000256" key="2">
    <source>
        <dbReference type="ARBA" id="ARBA00022475"/>
    </source>
</evidence>
<gene>
    <name evidence="10" type="primary">lnt_3</name>
    <name evidence="8" type="synonym">lnt</name>
    <name evidence="10" type="ORF">GCM10022380_88060</name>
</gene>
<keyword evidence="6 8" id="KW-0472">Membrane</keyword>
<dbReference type="PROSITE" id="PS50263">
    <property type="entry name" value="CN_HYDROLASE"/>
    <property type="match status" value="1"/>
</dbReference>
<dbReference type="CDD" id="cd07571">
    <property type="entry name" value="ALP_N-acyl_transferase"/>
    <property type="match status" value="1"/>
</dbReference>
<dbReference type="NCBIfam" id="TIGR00546">
    <property type="entry name" value="lnt"/>
    <property type="match status" value="1"/>
</dbReference>
<dbReference type="EMBL" id="BAABCM010000027">
    <property type="protein sequence ID" value="GAA3857052.1"/>
    <property type="molecule type" value="Genomic_DNA"/>
</dbReference>
<accession>A0ABP7JW46</accession>